<dbReference type="AlphaFoldDB" id="A0A8E2ET46"/>
<dbReference type="Proteomes" id="UP000250140">
    <property type="component" value="Unassembled WGS sequence"/>
</dbReference>
<keyword evidence="2" id="KW-1185">Reference proteome</keyword>
<accession>A0A8E2ET46</accession>
<reference evidence="1 2" key="1">
    <citation type="journal article" date="2016" name="Nat. Commun.">
        <title>Ectomycorrhizal ecology is imprinted in the genome of the dominant symbiotic fungus Cenococcum geophilum.</title>
        <authorList>
            <consortium name="DOE Joint Genome Institute"/>
            <person name="Peter M."/>
            <person name="Kohler A."/>
            <person name="Ohm R.A."/>
            <person name="Kuo A."/>
            <person name="Krutzmann J."/>
            <person name="Morin E."/>
            <person name="Arend M."/>
            <person name="Barry K.W."/>
            <person name="Binder M."/>
            <person name="Choi C."/>
            <person name="Clum A."/>
            <person name="Copeland A."/>
            <person name="Grisel N."/>
            <person name="Haridas S."/>
            <person name="Kipfer T."/>
            <person name="LaButti K."/>
            <person name="Lindquist E."/>
            <person name="Lipzen A."/>
            <person name="Maire R."/>
            <person name="Meier B."/>
            <person name="Mihaltcheva S."/>
            <person name="Molinier V."/>
            <person name="Murat C."/>
            <person name="Poggeler S."/>
            <person name="Quandt C.A."/>
            <person name="Sperisen C."/>
            <person name="Tritt A."/>
            <person name="Tisserant E."/>
            <person name="Crous P.W."/>
            <person name="Henrissat B."/>
            <person name="Nehls U."/>
            <person name="Egli S."/>
            <person name="Spatafora J.W."/>
            <person name="Grigoriev I.V."/>
            <person name="Martin F.M."/>
        </authorList>
    </citation>
    <scope>NUCLEOTIDE SEQUENCE [LARGE SCALE GENOMIC DNA]</scope>
    <source>
        <strain evidence="1 2">CBS 207.34</strain>
    </source>
</reference>
<gene>
    <name evidence="1" type="ORF">AOQ84DRAFT_356441</name>
</gene>
<organism evidence="1 2">
    <name type="scientific">Glonium stellatum</name>
    <dbReference type="NCBI Taxonomy" id="574774"/>
    <lineage>
        <taxon>Eukaryota</taxon>
        <taxon>Fungi</taxon>
        <taxon>Dikarya</taxon>
        <taxon>Ascomycota</taxon>
        <taxon>Pezizomycotina</taxon>
        <taxon>Dothideomycetes</taxon>
        <taxon>Pleosporomycetidae</taxon>
        <taxon>Gloniales</taxon>
        <taxon>Gloniaceae</taxon>
        <taxon>Glonium</taxon>
    </lineage>
</organism>
<protein>
    <submittedName>
        <fullName evidence="1">Uncharacterized protein</fullName>
    </submittedName>
</protein>
<name>A0A8E2ET46_9PEZI</name>
<sequence length="86" mass="9724">MDVFCIPVKKEGDERRLRLKNRAISLTTPTYSLASGVLMLDSEIEKLPYPENAHGIRRATAQAQLMSCGWMGRSWTLQEEALAMKL</sequence>
<proteinExistence type="predicted"/>
<evidence type="ECO:0000313" key="1">
    <source>
        <dbReference type="EMBL" id="OCL04360.1"/>
    </source>
</evidence>
<dbReference type="EMBL" id="KV750533">
    <property type="protein sequence ID" value="OCL04360.1"/>
    <property type="molecule type" value="Genomic_DNA"/>
</dbReference>
<evidence type="ECO:0000313" key="2">
    <source>
        <dbReference type="Proteomes" id="UP000250140"/>
    </source>
</evidence>